<dbReference type="PROSITE" id="PS51379">
    <property type="entry name" value="4FE4S_FER_2"/>
    <property type="match status" value="1"/>
</dbReference>
<dbReference type="Gene3D" id="1.10.1060.10">
    <property type="entry name" value="Alpha-helical ferredoxin"/>
    <property type="match status" value="1"/>
</dbReference>
<dbReference type="InterPro" id="IPR028261">
    <property type="entry name" value="DPD_II"/>
</dbReference>
<dbReference type="InterPro" id="IPR023753">
    <property type="entry name" value="FAD/NAD-binding_dom"/>
</dbReference>
<evidence type="ECO:0000313" key="3">
    <source>
        <dbReference type="Proteomes" id="UP000664761"/>
    </source>
</evidence>
<name>A0ABS3F900_9PROT</name>
<dbReference type="InterPro" id="IPR036188">
    <property type="entry name" value="FAD/NAD-bd_sf"/>
</dbReference>
<dbReference type="InterPro" id="IPR009051">
    <property type="entry name" value="Helical_ferredxn"/>
</dbReference>
<protein>
    <submittedName>
        <fullName evidence="2">NAD(P)-dependent oxidoreductase</fullName>
    </submittedName>
</protein>
<dbReference type="PRINTS" id="PR00368">
    <property type="entry name" value="FADPNR"/>
</dbReference>
<comment type="caution">
    <text evidence="2">The sequence shown here is derived from an EMBL/GenBank/DDBJ whole genome shotgun (WGS) entry which is preliminary data.</text>
</comment>
<keyword evidence="3" id="KW-1185">Reference proteome</keyword>
<proteinExistence type="predicted"/>
<evidence type="ECO:0000313" key="2">
    <source>
        <dbReference type="EMBL" id="MBO0334802.1"/>
    </source>
</evidence>
<dbReference type="RefSeq" id="WP_207047014.1">
    <property type="nucleotide sequence ID" value="NZ_JAFLNC010000005.1"/>
</dbReference>
<dbReference type="Pfam" id="PF14691">
    <property type="entry name" value="Fer4_20"/>
    <property type="match status" value="1"/>
</dbReference>
<dbReference type="PRINTS" id="PR00469">
    <property type="entry name" value="PNDRDTASEII"/>
</dbReference>
<dbReference type="SUPFAM" id="SSF51971">
    <property type="entry name" value="Nucleotide-binding domain"/>
    <property type="match status" value="1"/>
</dbReference>
<gene>
    <name evidence="2" type="ORF">J0X12_14340</name>
</gene>
<dbReference type="InterPro" id="IPR017896">
    <property type="entry name" value="4Fe4S_Fe-S-bd"/>
</dbReference>
<dbReference type="PANTHER" id="PTHR42783:SF3">
    <property type="entry name" value="GLUTAMATE SYNTHASE [NADPH] SMALL CHAIN-RELATED"/>
    <property type="match status" value="1"/>
</dbReference>
<evidence type="ECO:0000259" key="1">
    <source>
        <dbReference type="PROSITE" id="PS51379"/>
    </source>
</evidence>
<dbReference type="Gene3D" id="3.50.50.60">
    <property type="entry name" value="FAD/NAD(P)-binding domain"/>
    <property type="match status" value="2"/>
</dbReference>
<sequence>MVFQGHEAAIFAPLFSNMNMGVRVMSDIAAGRLSGEELAENFADIHPPLDAKSAHIEASRCYFCYDAPCMEACPTGIDIPSFIRKISTDNVRGSAIDILEENIMGGACARVCPTEVLCEGACVRTAQEGKPVTIGALQRFATDWLMEKGEQPFTRAAKTGKKVAIIGAGPAGLSAAHRLSQLGHDCEVFEALPKSGGLNEYGIADYKVVDNFAQKEVEFILGLGGITVHHGKKLGQELALGTLRNDFDAVFIGSGQGAVQALALEGENIEGVFNAVDYIADLRQTPDKSKLPIGRRVVVIGGGSTAIDIAVKSKRLGAEDVTIVYRRGAEAMSATDVEQKFAQTNGVKIKHWMQPVGIMSDNGAVSAVEFEYTKQGPDGKLIGSGEKTTIEADMLFKAIGQLFVPDPVSGTAAQLELKHGKIAVDDSYATSLEGVYAGGDCIDGNVGLTVAAVQDGKKAALAINDYLAKK</sequence>
<organism evidence="2 3">
    <name type="scientific">Sneathiella sedimenti</name>
    <dbReference type="NCBI Taxonomy" id="2816034"/>
    <lineage>
        <taxon>Bacteria</taxon>
        <taxon>Pseudomonadati</taxon>
        <taxon>Pseudomonadota</taxon>
        <taxon>Alphaproteobacteria</taxon>
        <taxon>Sneathiellales</taxon>
        <taxon>Sneathiellaceae</taxon>
        <taxon>Sneathiella</taxon>
    </lineage>
</organism>
<dbReference type="Proteomes" id="UP000664761">
    <property type="component" value="Unassembled WGS sequence"/>
</dbReference>
<dbReference type="SUPFAM" id="SSF46548">
    <property type="entry name" value="alpha-helical ferredoxin"/>
    <property type="match status" value="1"/>
</dbReference>
<feature type="domain" description="4Fe-4S ferredoxin-type" evidence="1">
    <location>
        <begin position="52"/>
        <end position="85"/>
    </location>
</feature>
<dbReference type="PANTHER" id="PTHR42783">
    <property type="entry name" value="GLUTAMATE SYNTHASE [NADPH] SMALL CHAIN"/>
    <property type="match status" value="1"/>
</dbReference>
<reference evidence="2 3" key="1">
    <citation type="submission" date="2021-03" db="EMBL/GenBank/DDBJ databases">
        <title>Sneathiella sp. CAU 1612 isolated from Kang Won-do.</title>
        <authorList>
            <person name="Kim W."/>
        </authorList>
    </citation>
    <scope>NUCLEOTIDE SEQUENCE [LARGE SCALE GENOMIC DNA]</scope>
    <source>
        <strain evidence="2 3">CAU 1612</strain>
    </source>
</reference>
<accession>A0ABS3F900</accession>
<dbReference type="Pfam" id="PF07992">
    <property type="entry name" value="Pyr_redox_2"/>
    <property type="match status" value="1"/>
</dbReference>
<dbReference type="EMBL" id="JAFLNC010000005">
    <property type="protein sequence ID" value="MBO0334802.1"/>
    <property type="molecule type" value="Genomic_DNA"/>
</dbReference>